<feature type="compositionally biased region" description="Low complexity" evidence="1">
    <location>
        <begin position="216"/>
        <end position="228"/>
    </location>
</feature>
<name>A0A7Z2JL71_9BURK</name>
<dbReference type="KEGG" id="pacs:FAZ98_35190"/>
<protein>
    <submittedName>
        <fullName evidence="2">Gluconate 2-dehydrogenase subunit 3 family protein</fullName>
    </submittedName>
</protein>
<dbReference type="InterPro" id="IPR027056">
    <property type="entry name" value="Gluconate_2DH_su3"/>
</dbReference>
<organism evidence="2 3">
    <name type="scientific">Paraburkholderia acidisoli</name>
    <dbReference type="NCBI Taxonomy" id="2571748"/>
    <lineage>
        <taxon>Bacteria</taxon>
        <taxon>Pseudomonadati</taxon>
        <taxon>Pseudomonadota</taxon>
        <taxon>Betaproteobacteria</taxon>
        <taxon>Burkholderiales</taxon>
        <taxon>Burkholderiaceae</taxon>
        <taxon>Paraburkholderia</taxon>
    </lineage>
</organism>
<evidence type="ECO:0000256" key="1">
    <source>
        <dbReference type="SAM" id="MobiDB-lite"/>
    </source>
</evidence>
<dbReference type="Pfam" id="PF13618">
    <property type="entry name" value="Gluconate_2-dh3"/>
    <property type="match status" value="1"/>
</dbReference>
<evidence type="ECO:0000313" key="3">
    <source>
        <dbReference type="Proteomes" id="UP000433577"/>
    </source>
</evidence>
<dbReference type="OrthoDB" id="63962at2"/>
<dbReference type="Proteomes" id="UP000433577">
    <property type="component" value="Plasmid p1"/>
</dbReference>
<feature type="compositionally biased region" description="Basic and acidic residues" evidence="1">
    <location>
        <begin position="205"/>
        <end position="215"/>
    </location>
</feature>
<evidence type="ECO:0000313" key="2">
    <source>
        <dbReference type="EMBL" id="QGZ67074.1"/>
    </source>
</evidence>
<geneLocation type="plasmid" evidence="2 3">
    <name>p1</name>
</geneLocation>
<dbReference type="EMBL" id="CP046917">
    <property type="protein sequence ID" value="QGZ67074.1"/>
    <property type="molecule type" value="Genomic_DNA"/>
</dbReference>
<keyword evidence="3" id="KW-1185">Reference proteome</keyword>
<gene>
    <name evidence="2" type="ORF">FAZ98_35190</name>
</gene>
<dbReference type="RefSeq" id="WP_158959034.1">
    <property type="nucleotide sequence ID" value="NZ_CP046917.1"/>
</dbReference>
<keyword evidence="2" id="KW-0614">Plasmid</keyword>
<accession>A0A7Z2JL71</accession>
<dbReference type="AlphaFoldDB" id="A0A7Z2JL71"/>
<sequence length="228" mass="25408">MTRQRFPGYDVLAKRDTPSWDAPTRAVIDERLATANTPRWLGPSAWRALVALCECIVPQDRDAEAVAAQDANGARFVPVAALVDGKLLADHRDGFRDSRLPPLREAWRIGLAALDAESETRHRKPFADLARAQQHDLVSMMQQGALRARAWHGMPSDVFFAKRAAHDICAAFYSHPASWSALGFGGPANPRGYVRLVEDRRDPWEAAEARDDSDAAQRAAWRANTRMR</sequence>
<reference evidence="2 3" key="1">
    <citation type="submission" date="2019-12" db="EMBL/GenBank/DDBJ databases">
        <title>Paraburkholderia acidiphila 7Q-K02 sp. nov and Paraburkholderia acidisoli DHF22 sp. nov., two strains isolated from forest soil.</title>
        <authorList>
            <person name="Gao Z."/>
            <person name="Qiu L."/>
        </authorList>
    </citation>
    <scope>NUCLEOTIDE SEQUENCE [LARGE SCALE GENOMIC DNA]</scope>
    <source>
        <strain evidence="2 3">DHF22</strain>
        <plasmid evidence="2 3">p1</plasmid>
    </source>
</reference>
<feature type="region of interest" description="Disordered" evidence="1">
    <location>
        <begin position="205"/>
        <end position="228"/>
    </location>
</feature>
<proteinExistence type="predicted"/>